<reference evidence="1 2" key="1">
    <citation type="journal article" date="2022" name="DNA Res.">
        <title>Chromosomal-level genome assembly of the orchid tree Bauhinia variegata (Leguminosae; Cercidoideae) supports the allotetraploid origin hypothesis of Bauhinia.</title>
        <authorList>
            <person name="Zhong Y."/>
            <person name="Chen Y."/>
            <person name="Zheng D."/>
            <person name="Pang J."/>
            <person name="Liu Y."/>
            <person name="Luo S."/>
            <person name="Meng S."/>
            <person name="Qian L."/>
            <person name="Wei D."/>
            <person name="Dai S."/>
            <person name="Zhou R."/>
        </authorList>
    </citation>
    <scope>NUCLEOTIDE SEQUENCE [LARGE SCALE GENOMIC DNA]</scope>
    <source>
        <strain evidence="1">BV-YZ2020</strain>
    </source>
</reference>
<proteinExistence type="predicted"/>
<accession>A0ACB9PKA7</accession>
<evidence type="ECO:0000313" key="1">
    <source>
        <dbReference type="EMBL" id="KAI4348952.1"/>
    </source>
</evidence>
<comment type="caution">
    <text evidence="1">The sequence shown here is derived from an EMBL/GenBank/DDBJ whole genome shotgun (WGS) entry which is preliminary data.</text>
</comment>
<keyword evidence="2" id="KW-1185">Reference proteome</keyword>
<protein>
    <submittedName>
        <fullName evidence="1">Uncharacterized protein</fullName>
    </submittedName>
</protein>
<dbReference type="Proteomes" id="UP000828941">
    <property type="component" value="Chromosome 4"/>
</dbReference>
<evidence type="ECO:0000313" key="2">
    <source>
        <dbReference type="Proteomes" id="UP000828941"/>
    </source>
</evidence>
<gene>
    <name evidence="1" type="ORF">L6164_009612</name>
</gene>
<organism evidence="1 2">
    <name type="scientific">Bauhinia variegata</name>
    <name type="common">Purple orchid tree</name>
    <name type="synonym">Phanera variegata</name>
    <dbReference type="NCBI Taxonomy" id="167791"/>
    <lineage>
        <taxon>Eukaryota</taxon>
        <taxon>Viridiplantae</taxon>
        <taxon>Streptophyta</taxon>
        <taxon>Embryophyta</taxon>
        <taxon>Tracheophyta</taxon>
        <taxon>Spermatophyta</taxon>
        <taxon>Magnoliopsida</taxon>
        <taxon>eudicotyledons</taxon>
        <taxon>Gunneridae</taxon>
        <taxon>Pentapetalae</taxon>
        <taxon>rosids</taxon>
        <taxon>fabids</taxon>
        <taxon>Fabales</taxon>
        <taxon>Fabaceae</taxon>
        <taxon>Cercidoideae</taxon>
        <taxon>Cercideae</taxon>
        <taxon>Bauhiniinae</taxon>
        <taxon>Bauhinia</taxon>
    </lineage>
</organism>
<sequence length="93" mass="10182">MAAEKGNDDQKFPAADVDEELNPGKQNKVQVDSVSSEIAVSMEINEQTEAKRSKKEREKEETLHTIKSAIIISGIIVAVVGAAFAITKKLREK</sequence>
<name>A0ACB9PKA7_BAUVA</name>
<dbReference type="EMBL" id="CM039429">
    <property type="protein sequence ID" value="KAI4348952.1"/>
    <property type="molecule type" value="Genomic_DNA"/>
</dbReference>